<reference evidence="7" key="1">
    <citation type="submission" date="2017-09" db="EMBL/GenBank/DDBJ databases">
        <title>Depth-based differentiation of microbial function through sediment-hosted aquifers and enrichment of novel symbionts in the deep terrestrial subsurface.</title>
        <authorList>
            <person name="Probst A.J."/>
            <person name="Ladd B."/>
            <person name="Jarett J.K."/>
            <person name="Geller-Mcgrath D.E."/>
            <person name="Sieber C.M.K."/>
            <person name="Emerson J.B."/>
            <person name="Anantharaman K."/>
            <person name="Thomas B.C."/>
            <person name="Malmstrom R."/>
            <person name="Stieglmeier M."/>
            <person name="Klingl A."/>
            <person name="Woyke T."/>
            <person name="Ryan C.M."/>
            <person name="Banfield J.F."/>
        </authorList>
    </citation>
    <scope>NUCLEOTIDE SEQUENCE [LARGE SCALE GENOMIC DNA]</scope>
</reference>
<dbReference type="GO" id="GO:0015833">
    <property type="term" value="P:peptide transport"/>
    <property type="evidence" value="ECO:0007669"/>
    <property type="project" value="TreeGrafter"/>
</dbReference>
<comment type="similarity">
    <text evidence="1">Belongs to the bacterial solute-binding protein 5 family.</text>
</comment>
<dbReference type="InterPro" id="IPR023765">
    <property type="entry name" value="SBP_5_CS"/>
</dbReference>
<evidence type="ECO:0000256" key="2">
    <source>
        <dbReference type="ARBA" id="ARBA00022448"/>
    </source>
</evidence>
<dbReference type="Gene3D" id="3.90.76.10">
    <property type="entry name" value="Dipeptide-binding Protein, Domain 1"/>
    <property type="match status" value="1"/>
</dbReference>
<evidence type="ECO:0000256" key="1">
    <source>
        <dbReference type="ARBA" id="ARBA00005695"/>
    </source>
</evidence>
<dbReference type="Proteomes" id="UP000228952">
    <property type="component" value="Unassembled WGS sequence"/>
</dbReference>
<dbReference type="AlphaFoldDB" id="A0A2M7W3J8"/>
<protein>
    <recommendedName>
        <fullName evidence="5">Solute-binding protein family 5 domain-containing protein</fullName>
    </recommendedName>
</protein>
<keyword evidence="2" id="KW-0813">Transport</keyword>
<sequence>MGIRDFLWDYPIGVSSFVRRFSLLFVILAGAVIALLFITTLMESIGGHQAKLLFRNTLRYGVVGQFVAINPIEVGASEPEQVLAKLLYNSLIANDGSGRFYPELAETWGISPDGKEYTFYLRKGVKWHDGYEFTAKDVATTFELMKSGDTETTFGSLAKEVEVSVQGLYKVAFTLKQVNATFLELLLTPILPDHLYANLSYSRVVELGDSISSVGTGPYRLDRQDGQVLILKANQQYFKGTAKIPEIVIEVFPTYSLAEKAFLGGEVHAISPIEVRDISRLERVAKTSSRVVIQPIVEANNTRMLLFNVQKASTYLGKNLVIRQAVMKSIDREQLVSLFPGSELAFGPLSKTSL</sequence>
<comment type="caution">
    <text evidence="6">The sequence shown here is derived from an EMBL/GenBank/DDBJ whole genome shotgun (WGS) entry which is preliminary data.</text>
</comment>
<feature type="transmembrane region" description="Helical" evidence="4">
    <location>
        <begin position="21"/>
        <end position="42"/>
    </location>
</feature>
<dbReference type="PROSITE" id="PS01040">
    <property type="entry name" value="SBP_BACTERIAL_5"/>
    <property type="match status" value="1"/>
</dbReference>
<organism evidence="6 7">
    <name type="scientific">Candidatus Dojkabacteria bacterium CG_4_10_14_0_2_um_filter_Dojkabacteria_WS6_41_15</name>
    <dbReference type="NCBI Taxonomy" id="2014249"/>
    <lineage>
        <taxon>Bacteria</taxon>
        <taxon>Candidatus Dojkabacteria</taxon>
    </lineage>
</organism>
<accession>A0A2M7W3J8</accession>
<dbReference type="Gene3D" id="3.10.105.10">
    <property type="entry name" value="Dipeptide-binding Protein, Domain 3"/>
    <property type="match status" value="1"/>
</dbReference>
<evidence type="ECO:0000313" key="7">
    <source>
        <dbReference type="Proteomes" id="UP000228952"/>
    </source>
</evidence>
<keyword evidence="4" id="KW-1133">Transmembrane helix</keyword>
<name>A0A2M7W3J8_9BACT</name>
<dbReference type="GO" id="GO:1904680">
    <property type="term" value="F:peptide transmembrane transporter activity"/>
    <property type="evidence" value="ECO:0007669"/>
    <property type="project" value="TreeGrafter"/>
</dbReference>
<evidence type="ECO:0000256" key="4">
    <source>
        <dbReference type="SAM" id="Phobius"/>
    </source>
</evidence>
<evidence type="ECO:0000256" key="3">
    <source>
        <dbReference type="ARBA" id="ARBA00022729"/>
    </source>
</evidence>
<feature type="domain" description="Solute-binding protein family 5" evidence="5">
    <location>
        <begin position="100"/>
        <end position="339"/>
    </location>
</feature>
<feature type="non-terminal residue" evidence="6">
    <location>
        <position position="354"/>
    </location>
</feature>
<dbReference type="InterPro" id="IPR039424">
    <property type="entry name" value="SBP_5"/>
</dbReference>
<dbReference type="Gene3D" id="3.40.190.10">
    <property type="entry name" value="Periplasmic binding protein-like II"/>
    <property type="match status" value="1"/>
</dbReference>
<dbReference type="Pfam" id="PF00496">
    <property type="entry name" value="SBP_bac_5"/>
    <property type="match status" value="1"/>
</dbReference>
<proteinExistence type="inferred from homology"/>
<dbReference type="SUPFAM" id="SSF53850">
    <property type="entry name" value="Periplasmic binding protein-like II"/>
    <property type="match status" value="1"/>
</dbReference>
<evidence type="ECO:0000259" key="5">
    <source>
        <dbReference type="Pfam" id="PF00496"/>
    </source>
</evidence>
<dbReference type="PANTHER" id="PTHR30290:SF9">
    <property type="entry name" value="OLIGOPEPTIDE-BINDING PROTEIN APPA"/>
    <property type="match status" value="1"/>
</dbReference>
<dbReference type="PANTHER" id="PTHR30290">
    <property type="entry name" value="PERIPLASMIC BINDING COMPONENT OF ABC TRANSPORTER"/>
    <property type="match status" value="1"/>
</dbReference>
<dbReference type="CDD" id="cd00995">
    <property type="entry name" value="PBP2_NikA_DppA_OppA_like"/>
    <property type="match status" value="1"/>
</dbReference>
<dbReference type="InterPro" id="IPR000914">
    <property type="entry name" value="SBP_5_dom"/>
</dbReference>
<keyword evidence="3" id="KW-0732">Signal</keyword>
<keyword evidence="4" id="KW-0472">Membrane</keyword>
<dbReference type="EMBL" id="PFQB01000006">
    <property type="protein sequence ID" value="PJA15887.1"/>
    <property type="molecule type" value="Genomic_DNA"/>
</dbReference>
<evidence type="ECO:0000313" key="6">
    <source>
        <dbReference type="EMBL" id="PJA15887.1"/>
    </source>
</evidence>
<gene>
    <name evidence="6" type="ORF">COX64_00180</name>
</gene>
<keyword evidence="4" id="KW-0812">Transmembrane</keyword>